<dbReference type="RefSeq" id="WP_412401783.1">
    <property type="nucleotide sequence ID" value="NZ_JBKXBJ010000002.1"/>
</dbReference>
<comment type="caution">
    <text evidence="9">The sequence shown here is derived from an EMBL/GenBank/DDBJ whole genome shotgun (WGS) entry which is preliminary data.</text>
</comment>
<organism evidence="9 10">
    <name type="scientific">Dialister invisus</name>
    <dbReference type="NCBI Taxonomy" id="218538"/>
    <lineage>
        <taxon>Bacteria</taxon>
        <taxon>Bacillati</taxon>
        <taxon>Bacillota</taxon>
        <taxon>Negativicutes</taxon>
        <taxon>Veillonellales</taxon>
        <taxon>Veillonellaceae</taxon>
        <taxon>Dialister</taxon>
    </lineage>
</organism>
<keyword evidence="4 7" id="KW-0812">Transmembrane</keyword>
<evidence type="ECO:0000256" key="3">
    <source>
        <dbReference type="ARBA" id="ARBA00022475"/>
    </source>
</evidence>
<sequence>MISSESKRGKKLHIEFLRFFCIWLVMFTHTSTAGFSLYLLRPESFFFPFYIAVPFWVKTAVPIFFMISGALLLKKEEPISVIFKKRIWRFAQIIFIFSLINYLYFYHGLNLSFFGHLSKFFTLIYSSNMATAYYFLYIYIGFLLMLPFWRILVRHMTNQLFLYLIALNLFFVGFIPVFSFLIFKGTTDINWFINPILAVSEPSFYFILGYWIENVLPIHWLTKRNLLYLGMAAIAGTMIASIMTCYHGVVAGGLTEAISERFYDSFLFLNTAFIFCASRLWFITHNISERWQKILLFLGSMSFGVMLFEEITRNITRFFFNRILLTYIPRFPFFDAVIWICSAFILGLLLTYLVKKIPYFTHLI</sequence>
<keyword evidence="6 7" id="KW-0472">Membrane</keyword>
<feature type="transmembrane region" description="Helical" evidence="7">
    <location>
        <begin position="189"/>
        <end position="213"/>
    </location>
</feature>
<evidence type="ECO:0000313" key="9">
    <source>
        <dbReference type="EMBL" id="MBF1128645.1"/>
    </source>
</evidence>
<evidence type="ECO:0000256" key="4">
    <source>
        <dbReference type="ARBA" id="ARBA00022692"/>
    </source>
</evidence>
<dbReference type="GO" id="GO:0009246">
    <property type="term" value="P:enterobacterial common antigen biosynthetic process"/>
    <property type="evidence" value="ECO:0007669"/>
    <property type="project" value="TreeGrafter"/>
</dbReference>
<dbReference type="InterPro" id="IPR002656">
    <property type="entry name" value="Acyl_transf_3_dom"/>
</dbReference>
<keyword evidence="9" id="KW-0012">Acyltransferase</keyword>
<evidence type="ECO:0000256" key="5">
    <source>
        <dbReference type="ARBA" id="ARBA00022989"/>
    </source>
</evidence>
<dbReference type="Pfam" id="PF01757">
    <property type="entry name" value="Acyl_transf_3"/>
    <property type="match status" value="1"/>
</dbReference>
<dbReference type="GO" id="GO:0005886">
    <property type="term" value="C:plasma membrane"/>
    <property type="evidence" value="ECO:0007669"/>
    <property type="project" value="UniProtKB-SubCell"/>
</dbReference>
<gene>
    <name evidence="9" type="ORF">HXL70_01145</name>
</gene>
<dbReference type="EMBL" id="JABZMK010000001">
    <property type="protein sequence ID" value="MBF1128645.1"/>
    <property type="molecule type" value="Genomic_DNA"/>
</dbReference>
<feature type="transmembrane region" description="Helical" evidence="7">
    <location>
        <begin position="20"/>
        <end position="40"/>
    </location>
</feature>
<feature type="transmembrane region" description="Helical" evidence="7">
    <location>
        <begin position="46"/>
        <end position="73"/>
    </location>
</feature>
<dbReference type="PANTHER" id="PTHR40074">
    <property type="entry name" value="O-ACETYLTRANSFERASE WECH"/>
    <property type="match status" value="1"/>
</dbReference>
<evidence type="ECO:0000256" key="7">
    <source>
        <dbReference type="SAM" id="Phobius"/>
    </source>
</evidence>
<protein>
    <submittedName>
        <fullName evidence="9">Acyltransferase</fullName>
    </submittedName>
</protein>
<evidence type="ECO:0000256" key="6">
    <source>
        <dbReference type="ARBA" id="ARBA00023136"/>
    </source>
</evidence>
<accession>A0A930B731</accession>
<comment type="similarity">
    <text evidence="2">Belongs to the acyltransferase 3 family.</text>
</comment>
<reference evidence="9" key="1">
    <citation type="submission" date="2020-04" db="EMBL/GenBank/DDBJ databases">
        <title>Deep metagenomics examines the oral microbiome during advanced dental caries in children, revealing novel taxa and co-occurrences with host molecules.</title>
        <authorList>
            <person name="Baker J.L."/>
            <person name="Morton J.T."/>
            <person name="Dinis M."/>
            <person name="Alvarez R."/>
            <person name="Tran N.C."/>
            <person name="Knight R."/>
            <person name="Edlund A."/>
        </authorList>
    </citation>
    <scope>NUCLEOTIDE SEQUENCE</scope>
    <source>
        <strain evidence="9">JCVI_32_bin.14</strain>
    </source>
</reference>
<name>A0A930B731_9FIRM</name>
<keyword evidence="9" id="KW-0808">Transferase</keyword>
<feature type="domain" description="Acyltransferase 3" evidence="8">
    <location>
        <begin position="14"/>
        <end position="354"/>
    </location>
</feature>
<feature type="transmembrane region" description="Helical" evidence="7">
    <location>
        <begin position="134"/>
        <end position="153"/>
    </location>
</feature>
<evidence type="ECO:0000313" key="10">
    <source>
        <dbReference type="Proteomes" id="UP000757890"/>
    </source>
</evidence>
<feature type="transmembrane region" description="Helical" evidence="7">
    <location>
        <begin position="262"/>
        <end position="282"/>
    </location>
</feature>
<dbReference type="Proteomes" id="UP000757890">
    <property type="component" value="Unassembled WGS sequence"/>
</dbReference>
<keyword evidence="3" id="KW-1003">Cell membrane</keyword>
<feature type="transmembrane region" description="Helical" evidence="7">
    <location>
        <begin position="331"/>
        <end position="354"/>
    </location>
</feature>
<comment type="subcellular location">
    <subcellularLocation>
        <location evidence="1">Cell membrane</location>
        <topology evidence="1">Multi-pass membrane protein</topology>
    </subcellularLocation>
</comment>
<feature type="transmembrane region" description="Helical" evidence="7">
    <location>
        <begin position="225"/>
        <end position="250"/>
    </location>
</feature>
<keyword evidence="5 7" id="KW-1133">Transmembrane helix</keyword>
<feature type="transmembrane region" description="Helical" evidence="7">
    <location>
        <begin position="160"/>
        <end position="183"/>
    </location>
</feature>
<feature type="transmembrane region" description="Helical" evidence="7">
    <location>
        <begin position="93"/>
        <end position="114"/>
    </location>
</feature>
<proteinExistence type="inferred from homology"/>
<evidence type="ECO:0000259" key="8">
    <source>
        <dbReference type="Pfam" id="PF01757"/>
    </source>
</evidence>
<evidence type="ECO:0000256" key="1">
    <source>
        <dbReference type="ARBA" id="ARBA00004651"/>
    </source>
</evidence>
<feature type="transmembrane region" description="Helical" evidence="7">
    <location>
        <begin position="294"/>
        <end position="311"/>
    </location>
</feature>
<dbReference type="PANTHER" id="PTHR40074:SF2">
    <property type="entry name" value="O-ACETYLTRANSFERASE WECH"/>
    <property type="match status" value="1"/>
</dbReference>
<dbReference type="GO" id="GO:0016413">
    <property type="term" value="F:O-acetyltransferase activity"/>
    <property type="evidence" value="ECO:0007669"/>
    <property type="project" value="TreeGrafter"/>
</dbReference>
<dbReference type="AlphaFoldDB" id="A0A930B731"/>
<evidence type="ECO:0000256" key="2">
    <source>
        <dbReference type="ARBA" id="ARBA00007400"/>
    </source>
</evidence>